<dbReference type="AlphaFoldDB" id="A0A8S1SYE5"/>
<protein>
    <submittedName>
        <fullName evidence="1">Uncharacterized protein</fullName>
    </submittedName>
</protein>
<evidence type="ECO:0000313" key="1">
    <source>
        <dbReference type="EMBL" id="CAD8144388.1"/>
    </source>
</evidence>
<keyword evidence="2" id="KW-1185">Reference proteome</keyword>
<name>A0A8S1SYE5_9CILI</name>
<gene>
    <name evidence="1" type="ORF">PPENT_87.1.T0130204</name>
</gene>
<organism evidence="1 2">
    <name type="scientific">Paramecium pentaurelia</name>
    <dbReference type="NCBI Taxonomy" id="43138"/>
    <lineage>
        <taxon>Eukaryota</taxon>
        <taxon>Sar</taxon>
        <taxon>Alveolata</taxon>
        <taxon>Ciliophora</taxon>
        <taxon>Intramacronucleata</taxon>
        <taxon>Oligohymenophorea</taxon>
        <taxon>Peniculida</taxon>
        <taxon>Parameciidae</taxon>
        <taxon>Paramecium</taxon>
    </lineage>
</organism>
<dbReference type="OrthoDB" id="312826at2759"/>
<accession>A0A8S1SYE5</accession>
<dbReference type="EMBL" id="CAJJDO010000013">
    <property type="protein sequence ID" value="CAD8144388.1"/>
    <property type="molecule type" value="Genomic_DNA"/>
</dbReference>
<reference evidence="1" key="1">
    <citation type="submission" date="2021-01" db="EMBL/GenBank/DDBJ databases">
        <authorList>
            <consortium name="Genoscope - CEA"/>
            <person name="William W."/>
        </authorList>
    </citation>
    <scope>NUCLEOTIDE SEQUENCE</scope>
</reference>
<dbReference type="Proteomes" id="UP000689195">
    <property type="component" value="Unassembled WGS sequence"/>
</dbReference>
<proteinExistence type="predicted"/>
<sequence>MIKPNFQVIEIIAILYYFGLSEIIQTLHQWKKKVDEMLFADLLQINLSKKMTQQNTNQNYQSQLQRNGYEIIKPQNLSMDYYDPMLHNKPVYNRYDPNTFKDYGNLSQRVTPDIPVRQLKPQTIYTSANNKYIQQPYYEAVELQKKPIDLSKYDRQKEFMEQKDKAQDKIQSLVMKSNLAQKTPEQIINEFKAYTLPKLRLKRLIMLQAAMKGYHVRRFKIPRIKQKIKVCQLYAEDYLRKVLYDKFIPDIVLEVITYNKYNQDLSLYSDKHQAYLRIIDDLLNRVVRRMANEVVKDQTDYLVTSILNQRFKDKPEQEKDPMKLVAFQTIQNFLDKEVYIIAKEAIQESSANYYIDLQYARVIKDHIIPNTLRTIIFEALDDLAIEKYLNDLCSEMVREISQPLSTQMTQLLQAEHESASLDQALQNYVNRMVGDVLIEHLLLMDNQDLGKDHVPSDNSEL</sequence>
<evidence type="ECO:0000313" key="2">
    <source>
        <dbReference type="Proteomes" id="UP000689195"/>
    </source>
</evidence>
<comment type="caution">
    <text evidence="1">The sequence shown here is derived from an EMBL/GenBank/DDBJ whole genome shotgun (WGS) entry which is preliminary data.</text>
</comment>